<feature type="region of interest" description="Disordered" evidence="1">
    <location>
        <begin position="1"/>
        <end position="33"/>
    </location>
</feature>
<protein>
    <submittedName>
        <fullName evidence="2">Uncharacterized protein</fullName>
    </submittedName>
</protein>
<dbReference type="EnsemblMetazoa" id="OVOC5217.1">
    <property type="protein sequence ID" value="OVOC5217.1"/>
    <property type="gene ID" value="WBGene00242026"/>
</dbReference>
<dbReference type="EMBL" id="CMVM020000150">
    <property type="status" value="NOT_ANNOTATED_CDS"/>
    <property type="molecule type" value="Genomic_DNA"/>
</dbReference>
<feature type="compositionally biased region" description="Polar residues" evidence="1">
    <location>
        <begin position="23"/>
        <end position="33"/>
    </location>
</feature>
<proteinExistence type="predicted"/>
<sequence length="105" mass="11522">MLQRPRSRKNGSGMKDELKRTHSASNKNEDSNALPQEILDIAGATIWISIGHCITVLVSSSRFTEMISEYNTGRKDSTLRSETSSKAVPLSPSTLSLLPSFNLDV</sequence>
<reference evidence="3" key="1">
    <citation type="submission" date="2013-10" db="EMBL/GenBank/DDBJ databases">
        <title>Genome sequencing of Onchocerca volvulus.</title>
        <authorList>
            <person name="Cotton J."/>
            <person name="Tsai J."/>
            <person name="Stanley E."/>
            <person name="Tracey A."/>
            <person name="Holroyd N."/>
            <person name="Lustigman S."/>
            <person name="Berriman M."/>
        </authorList>
    </citation>
    <scope>NUCLEOTIDE SEQUENCE</scope>
</reference>
<accession>A0A8R1TVJ9</accession>
<evidence type="ECO:0000256" key="1">
    <source>
        <dbReference type="SAM" id="MobiDB-lite"/>
    </source>
</evidence>
<reference evidence="2" key="2">
    <citation type="submission" date="2022-06" db="UniProtKB">
        <authorList>
            <consortium name="EnsemblMetazoa"/>
        </authorList>
    </citation>
    <scope>IDENTIFICATION</scope>
</reference>
<organism evidence="2 3">
    <name type="scientific">Onchocerca volvulus</name>
    <dbReference type="NCBI Taxonomy" id="6282"/>
    <lineage>
        <taxon>Eukaryota</taxon>
        <taxon>Metazoa</taxon>
        <taxon>Ecdysozoa</taxon>
        <taxon>Nematoda</taxon>
        <taxon>Chromadorea</taxon>
        <taxon>Rhabditida</taxon>
        <taxon>Spirurina</taxon>
        <taxon>Spiruromorpha</taxon>
        <taxon>Filarioidea</taxon>
        <taxon>Onchocercidae</taxon>
        <taxon>Onchocerca</taxon>
    </lineage>
</organism>
<keyword evidence="3" id="KW-1185">Reference proteome</keyword>
<evidence type="ECO:0000313" key="2">
    <source>
        <dbReference type="EnsemblMetazoa" id="OVOC5217.1"/>
    </source>
</evidence>
<evidence type="ECO:0000313" key="3">
    <source>
        <dbReference type="Proteomes" id="UP000024404"/>
    </source>
</evidence>
<name>A0A8R1TVJ9_ONCVO</name>
<dbReference type="Proteomes" id="UP000024404">
    <property type="component" value="Unassembled WGS sequence"/>
</dbReference>
<dbReference type="AlphaFoldDB" id="A0A8R1TVJ9"/>